<evidence type="ECO:0000256" key="4">
    <source>
        <dbReference type="ARBA" id="ARBA00022692"/>
    </source>
</evidence>
<dbReference type="InterPro" id="IPR005115">
    <property type="entry name" value="Gly_transporter"/>
</dbReference>
<evidence type="ECO:0000256" key="7">
    <source>
        <dbReference type="SAM" id="Phobius"/>
    </source>
</evidence>
<gene>
    <name evidence="9" type="ORF">EHS11_00600</name>
</gene>
<evidence type="ECO:0000259" key="8">
    <source>
        <dbReference type="Pfam" id="PF03458"/>
    </source>
</evidence>
<keyword evidence="4 7" id="KW-0812">Transmembrane</keyword>
<feature type="domain" description="Glycine transporter" evidence="8">
    <location>
        <begin position="91"/>
        <end position="165"/>
    </location>
</feature>
<name>A0A4R9LV29_9LEPT</name>
<dbReference type="GO" id="GO:0005886">
    <property type="term" value="C:plasma membrane"/>
    <property type="evidence" value="ECO:0007669"/>
    <property type="project" value="UniProtKB-SubCell"/>
</dbReference>
<dbReference type="Proteomes" id="UP000298264">
    <property type="component" value="Unassembled WGS sequence"/>
</dbReference>
<feature type="transmembrane region" description="Helical" evidence="7">
    <location>
        <begin position="62"/>
        <end position="79"/>
    </location>
</feature>
<sequence>MLYSFELLGVAIAAFSGVLAARGKQIDLFGVIVLSAVTAFGGGTVRDVVLGSYPIFWVDDEAFLIVSLLTALIAFFVSRKRKILPEPIFQIADAAALALFAIIGAEKTFLITNKPLITVTMGVVTGTVGGLLRDVFLGQIPMVFRKEIHLYATAAFLGASFYLVASLLDFNSILSFGGGVLITFLVRLAAIRYRISLPVFVEKDRKQ</sequence>
<protein>
    <submittedName>
        <fullName evidence="9">Trimeric intracellular cation channel family protein</fullName>
    </submittedName>
</protein>
<keyword evidence="6 7" id="KW-0472">Membrane</keyword>
<comment type="similarity">
    <text evidence="2">Belongs to the UPF0126 family.</text>
</comment>
<keyword evidence="3" id="KW-1003">Cell membrane</keyword>
<dbReference type="Pfam" id="PF03458">
    <property type="entry name" value="Gly_transporter"/>
    <property type="match status" value="2"/>
</dbReference>
<dbReference type="EMBL" id="RQHV01000002">
    <property type="protein sequence ID" value="TGN14528.1"/>
    <property type="molecule type" value="Genomic_DNA"/>
</dbReference>
<evidence type="ECO:0000256" key="2">
    <source>
        <dbReference type="ARBA" id="ARBA00008193"/>
    </source>
</evidence>
<feature type="transmembrane region" description="Helical" evidence="7">
    <location>
        <begin position="173"/>
        <end position="190"/>
    </location>
</feature>
<evidence type="ECO:0000313" key="9">
    <source>
        <dbReference type="EMBL" id="TGN14528.1"/>
    </source>
</evidence>
<dbReference type="RefSeq" id="WP_135762481.1">
    <property type="nucleotide sequence ID" value="NZ_RQHV01000002.1"/>
</dbReference>
<evidence type="ECO:0000256" key="5">
    <source>
        <dbReference type="ARBA" id="ARBA00022989"/>
    </source>
</evidence>
<dbReference type="OrthoDB" id="9791874at2"/>
<keyword evidence="5 7" id="KW-1133">Transmembrane helix</keyword>
<proteinExistence type="inferred from homology"/>
<reference evidence="9" key="1">
    <citation type="journal article" date="2019" name="PLoS Negl. Trop. Dis.">
        <title>Revisiting the worldwide diversity of Leptospira species in the environment.</title>
        <authorList>
            <person name="Vincent A.T."/>
            <person name="Schiettekatte O."/>
            <person name="Bourhy P."/>
            <person name="Veyrier F.J."/>
            <person name="Picardeau M."/>
        </authorList>
    </citation>
    <scope>NUCLEOTIDE SEQUENCE [LARGE SCALE GENOMIC DNA]</scope>
    <source>
        <strain evidence="9">201400974</strain>
    </source>
</reference>
<keyword evidence="10" id="KW-1185">Reference proteome</keyword>
<dbReference type="AlphaFoldDB" id="A0A4R9LV29"/>
<comment type="subcellular location">
    <subcellularLocation>
        <location evidence="1">Cell membrane</location>
        <topology evidence="1">Multi-pass membrane protein</topology>
    </subcellularLocation>
</comment>
<organism evidence="9 10">
    <name type="scientific">Leptospira ilyithenensis</name>
    <dbReference type="NCBI Taxonomy" id="2484901"/>
    <lineage>
        <taxon>Bacteria</taxon>
        <taxon>Pseudomonadati</taxon>
        <taxon>Spirochaetota</taxon>
        <taxon>Spirochaetia</taxon>
        <taxon>Leptospirales</taxon>
        <taxon>Leptospiraceae</taxon>
        <taxon>Leptospira</taxon>
    </lineage>
</organism>
<evidence type="ECO:0000256" key="3">
    <source>
        <dbReference type="ARBA" id="ARBA00022475"/>
    </source>
</evidence>
<feature type="transmembrane region" description="Helical" evidence="7">
    <location>
        <begin position="91"/>
        <end position="110"/>
    </location>
</feature>
<evidence type="ECO:0000313" key="10">
    <source>
        <dbReference type="Proteomes" id="UP000298264"/>
    </source>
</evidence>
<feature type="transmembrane region" description="Helical" evidence="7">
    <location>
        <begin position="116"/>
        <end position="136"/>
    </location>
</feature>
<comment type="caution">
    <text evidence="9">The sequence shown here is derived from an EMBL/GenBank/DDBJ whole genome shotgun (WGS) entry which is preliminary data.</text>
</comment>
<accession>A0A4R9LV29</accession>
<evidence type="ECO:0000256" key="1">
    <source>
        <dbReference type="ARBA" id="ARBA00004651"/>
    </source>
</evidence>
<dbReference type="PANTHER" id="PTHR30506:SF3">
    <property type="entry name" value="UPF0126 INNER MEMBRANE PROTEIN YADS-RELATED"/>
    <property type="match status" value="1"/>
</dbReference>
<dbReference type="PANTHER" id="PTHR30506">
    <property type="entry name" value="INNER MEMBRANE PROTEIN"/>
    <property type="match status" value="1"/>
</dbReference>
<feature type="domain" description="Glycine transporter" evidence="8">
    <location>
        <begin position="5"/>
        <end position="78"/>
    </location>
</feature>
<feature type="transmembrane region" description="Helical" evidence="7">
    <location>
        <begin position="148"/>
        <end position="167"/>
    </location>
</feature>
<evidence type="ECO:0000256" key="6">
    <source>
        <dbReference type="ARBA" id="ARBA00023136"/>
    </source>
</evidence>